<dbReference type="SMART" id="SM00297">
    <property type="entry name" value="BROMO"/>
    <property type="match status" value="1"/>
</dbReference>
<feature type="compositionally biased region" description="Basic and acidic residues" evidence="3">
    <location>
        <begin position="608"/>
        <end position="617"/>
    </location>
</feature>
<dbReference type="EMBL" id="CDMY01000223">
    <property type="protein sequence ID" value="CEL94614.1"/>
    <property type="molecule type" value="Genomic_DNA"/>
</dbReference>
<proteinExistence type="predicted"/>
<evidence type="ECO:0000256" key="2">
    <source>
        <dbReference type="PROSITE-ProRule" id="PRU00035"/>
    </source>
</evidence>
<feature type="region of interest" description="Disordered" evidence="3">
    <location>
        <begin position="100"/>
        <end position="149"/>
    </location>
</feature>
<organism evidence="5 6">
    <name type="scientific">Vitrella brassicaformis (strain CCMP3155)</name>
    <dbReference type="NCBI Taxonomy" id="1169540"/>
    <lineage>
        <taxon>Eukaryota</taxon>
        <taxon>Sar</taxon>
        <taxon>Alveolata</taxon>
        <taxon>Colpodellida</taxon>
        <taxon>Vitrellaceae</taxon>
        <taxon>Vitrella</taxon>
    </lineage>
</organism>
<feature type="compositionally biased region" description="Low complexity" evidence="3">
    <location>
        <begin position="634"/>
        <end position="653"/>
    </location>
</feature>
<keyword evidence="6" id="KW-1185">Reference proteome</keyword>
<feature type="region of interest" description="Disordered" evidence="3">
    <location>
        <begin position="507"/>
        <end position="536"/>
    </location>
</feature>
<reference evidence="5 6" key="1">
    <citation type="submission" date="2014-11" db="EMBL/GenBank/DDBJ databases">
        <authorList>
            <person name="Zhu J."/>
            <person name="Qi W."/>
            <person name="Song R."/>
        </authorList>
    </citation>
    <scope>NUCLEOTIDE SEQUENCE [LARGE SCALE GENOMIC DNA]</scope>
</reference>
<dbReference type="PANTHER" id="PTHR46136">
    <property type="entry name" value="TRANSCRIPTION FACTOR GTE8"/>
    <property type="match status" value="1"/>
</dbReference>
<dbReference type="AlphaFoldDB" id="A0A0G4EGX0"/>
<dbReference type="InterPro" id="IPR052442">
    <property type="entry name" value="Env_Response_Regulator"/>
</dbReference>
<dbReference type="Pfam" id="PF00439">
    <property type="entry name" value="Bromodomain"/>
    <property type="match status" value="1"/>
</dbReference>
<dbReference type="SUPFAM" id="SSF47370">
    <property type="entry name" value="Bromodomain"/>
    <property type="match status" value="1"/>
</dbReference>
<feature type="compositionally biased region" description="Basic residues" evidence="3">
    <location>
        <begin position="112"/>
        <end position="124"/>
    </location>
</feature>
<dbReference type="CDD" id="cd04369">
    <property type="entry name" value="Bromodomain"/>
    <property type="match status" value="1"/>
</dbReference>
<evidence type="ECO:0000313" key="6">
    <source>
        <dbReference type="Proteomes" id="UP000041254"/>
    </source>
</evidence>
<protein>
    <recommendedName>
        <fullName evidence="4">Bromo domain-containing protein</fullName>
    </recommendedName>
</protein>
<feature type="compositionally biased region" description="Low complexity" evidence="3">
    <location>
        <begin position="587"/>
        <end position="598"/>
    </location>
</feature>
<sequence length="753" mass="80214">MSKFELTEAHLVGERGLLQLSSREAAQMSEQLNGTPFRFAEDKESVRQHARGKSGRSGRFGVAQSVTGALPVDLGVSGSSATAGVAFEVARAMTVPSIPAVQPRPAGPPPRARPKALARGRTRAITKPVLDPDDDPNDGNYEPVKGMGGDIRRTARDRKKSSLLQGDDFFMDEEEWEGMGVEGGQRAAARAVTRKRSKRGVRCRYGWKRKCSEVLVKLAADPSGQVFLLKVDPLKDSVPDYDDVIERKMDFETIARKLGGFQYTGPRQFLHDVRQIYYNVLKYHHHVHGAGQHKAAACVELAKSNSALFEKLAKDVPGEFDVFSGDSIDTSEDKRQVQDNCSVITANVFHIRQQQNHRVTWDKILKNIAKREKGIETSPKGMDLSMAEALLANKRPLEDTFPSLMGGEADSKRIKTDGGLGMEMGIGMGAVLPPVVSPDVVDVTTEEIKWAITTYQSIGAQGKTEIDNIGKDFATRLCLDSIEEIEFAAAPDKRAFFDAVKDVAAPLGQRPPERIPPPPAEEAGPSGGPSGAASVVAASAAATVGVGPRDQSAADRQARETQAAVDRELLGAIAIPRPDVARMPQYSSSSGSSSGSSSEKADSDDDEKNAAGRDAGKGQDMGDDDDDDDDDILKPAAAAASAAAVADGPAASGTETRMDTEQLDAAPSKPLLNGVDEDDHMAAGEGDDAHGEAKTNGVEDVKMAAERERADDDVDMAAGEGASAAAIIANTKGAAAAAESTQHDEMLQFDDDE</sequence>
<dbReference type="InterPro" id="IPR001487">
    <property type="entry name" value="Bromodomain"/>
</dbReference>
<feature type="domain" description="Bromo" evidence="4">
    <location>
        <begin position="219"/>
        <end position="284"/>
    </location>
</feature>
<dbReference type="InterPro" id="IPR036427">
    <property type="entry name" value="Bromodomain-like_sf"/>
</dbReference>
<dbReference type="PRINTS" id="PR00503">
    <property type="entry name" value="BROMODOMAIN"/>
</dbReference>
<evidence type="ECO:0000256" key="3">
    <source>
        <dbReference type="SAM" id="MobiDB-lite"/>
    </source>
</evidence>
<dbReference type="PANTHER" id="PTHR46136:SF1">
    <property type="entry name" value="TRANSCRIPTION FACTOR GTE11-RELATED"/>
    <property type="match status" value="1"/>
</dbReference>
<dbReference type="VEuPathDB" id="CryptoDB:Vbra_11656"/>
<keyword evidence="1 2" id="KW-0103">Bromodomain</keyword>
<gene>
    <name evidence="5" type="ORF">Vbra_11656</name>
</gene>
<dbReference type="OrthoDB" id="21449at2759"/>
<evidence type="ECO:0000256" key="1">
    <source>
        <dbReference type="ARBA" id="ARBA00023117"/>
    </source>
</evidence>
<feature type="region of interest" description="Disordered" evidence="3">
    <location>
        <begin position="575"/>
        <end position="699"/>
    </location>
</feature>
<feature type="compositionally biased region" description="Acidic residues" evidence="3">
    <location>
        <begin position="621"/>
        <end position="631"/>
    </location>
</feature>
<evidence type="ECO:0000313" key="5">
    <source>
        <dbReference type="EMBL" id="CEL94614.1"/>
    </source>
</evidence>
<name>A0A0G4EGX0_VITBC</name>
<dbReference type="STRING" id="1169540.A0A0G4EGX0"/>
<dbReference type="PROSITE" id="PS50014">
    <property type="entry name" value="BROMODOMAIN_2"/>
    <property type="match status" value="1"/>
</dbReference>
<dbReference type="Gene3D" id="1.20.920.10">
    <property type="entry name" value="Bromodomain-like"/>
    <property type="match status" value="1"/>
</dbReference>
<feature type="compositionally biased region" description="Basic and acidic residues" evidence="3">
    <location>
        <begin position="687"/>
        <end position="699"/>
    </location>
</feature>
<accession>A0A0G4EGX0</accession>
<dbReference type="InParanoid" id="A0A0G4EGX0"/>
<evidence type="ECO:0000259" key="4">
    <source>
        <dbReference type="PROSITE" id="PS50014"/>
    </source>
</evidence>
<dbReference type="Proteomes" id="UP000041254">
    <property type="component" value="Unassembled WGS sequence"/>
</dbReference>